<dbReference type="Proteomes" id="UP001161325">
    <property type="component" value="Unassembled WGS sequence"/>
</dbReference>
<accession>A0AA37Q891</accession>
<organism evidence="1 2">
    <name type="scientific">Roseisolibacter agri</name>
    <dbReference type="NCBI Taxonomy" id="2014610"/>
    <lineage>
        <taxon>Bacteria</taxon>
        <taxon>Pseudomonadati</taxon>
        <taxon>Gemmatimonadota</taxon>
        <taxon>Gemmatimonadia</taxon>
        <taxon>Gemmatimonadales</taxon>
        <taxon>Gemmatimonadaceae</taxon>
        <taxon>Roseisolibacter</taxon>
    </lineage>
</organism>
<proteinExistence type="predicted"/>
<name>A0AA37Q891_9BACT</name>
<evidence type="ECO:0000313" key="2">
    <source>
        <dbReference type="Proteomes" id="UP001161325"/>
    </source>
</evidence>
<dbReference type="EMBL" id="BRXS01000007">
    <property type="protein sequence ID" value="GLC28089.1"/>
    <property type="molecule type" value="Genomic_DNA"/>
</dbReference>
<sequence length="79" mass="8447">MVDEERDVSGRRCGGLLERALAHQDDRREGGAGQEHAVATACTTTGYVAAVRVRLARGGVTHGWWDEGTAPAVRDRTTG</sequence>
<keyword evidence="2" id="KW-1185">Reference proteome</keyword>
<dbReference type="AlphaFoldDB" id="A0AA37Q891"/>
<protein>
    <submittedName>
        <fullName evidence="1">Uncharacterized protein</fullName>
    </submittedName>
</protein>
<reference evidence="1" key="1">
    <citation type="submission" date="2022-08" db="EMBL/GenBank/DDBJ databases">
        <title>Draft genome sequencing of Roseisolibacter agri AW1220.</title>
        <authorList>
            <person name="Tobiishi Y."/>
            <person name="Tonouchi A."/>
        </authorList>
    </citation>
    <scope>NUCLEOTIDE SEQUENCE</scope>
    <source>
        <strain evidence="1">AW1220</strain>
    </source>
</reference>
<gene>
    <name evidence="1" type="ORF">rosag_46020</name>
</gene>
<comment type="caution">
    <text evidence="1">The sequence shown here is derived from an EMBL/GenBank/DDBJ whole genome shotgun (WGS) entry which is preliminary data.</text>
</comment>
<evidence type="ECO:0000313" key="1">
    <source>
        <dbReference type="EMBL" id="GLC28089.1"/>
    </source>
</evidence>